<gene>
    <name evidence="1" type="ORF">G2W53_039495</name>
</gene>
<dbReference type="Proteomes" id="UP000634136">
    <property type="component" value="Unassembled WGS sequence"/>
</dbReference>
<accession>A0A834W807</accession>
<protein>
    <submittedName>
        <fullName evidence="1">Uncharacterized protein</fullName>
    </submittedName>
</protein>
<dbReference type="EMBL" id="JAAIUW010000012">
    <property type="protein sequence ID" value="KAF7807334.1"/>
    <property type="molecule type" value="Genomic_DNA"/>
</dbReference>
<organism evidence="1 2">
    <name type="scientific">Senna tora</name>
    <dbReference type="NCBI Taxonomy" id="362788"/>
    <lineage>
        <taxon>Eukaryota</taxon>
        <taxon>Viridiplantae</taxon>
        <taxon>Streptophyta</taxon>
        <taxon>Embryophyta</taxon>
        <taxon>Tracheophyta</taxon>
        <taxon>Spermatophyta</taxon>
        <taxon>Magnoliopsida</taxon>
        <taxon>eudicotyledons</taxon>
        <taxon>Gunneridae</taxon>
        <taxon>Pentapetalae</taxon>
        <taxon>rosids</taxon>
        <taxon>fabids</taxon>
        <taxon>Fabales</taxon>
        <taxon>Fabaceae</taxon>
        <taxon>Caesalpinioideae</taxon>
        <taxon>Cassia clade</taxon>
        <taxon>Senna</taxon>
    </lineage>
</organism>
<evidence type="ECO:0000313" key="2">
    <source>
        <dbReference type="Proteomes" id="UP000634136"/>
    </source>
</evidence>
<comment type="caution">
    <text evidence="1">The sequence shown here is derived from an EMBL/GenBank/DDBJ whole genome shotgun (WGS) entry which is preliminary data.</text>
</comment>
<keyword evidence="2" id="KW-1185">Reference proteome</keyword>
<evidence type="ECO:0000313" key="1">
    <source>
        <dbReference type="EMBL" id="KAF7807334.1"/>
    </source>
</evidence>
<dbReference type="AlphaFoldDB" id="A0A834W807"/>
<reference evidence="1" key="1">
    <citation type="submission" date="2020-09" db="EMBL/GenBank/DDBJ databases">
        <title>Genome-Enabled Discovery of Anthraquinone Biosynthesis in Senna tora.</title>
        <authorList>
            <person name="Kang S.-H."/>
            <person name="Pandey R.P."/>
            <person name="Lee C.-M."/>
            <person name="Sim J.-S."/>
            <person name="Jeong J.-T."/>
            <person name="Choi B.-S."/>
            <person name="Jung M."/>
            <person name="Ginzburg D."/>
            <person name="Zhao K."/>
            <person name="Won S.Y."/>
            <person name="Oh T.-J."/>
            <person name="Yu Y."/>
            <person name="Kim N.-H."/>
            <person name="Lee O.R."/>
            <person name="Lee T.-H."/>
            <person name="Bashyal P."/>
            <person name="Kim T.-S."/>
            <person name="Lee W.-H."/>
            <person name="Kawkins C."/>
            <person name="Kim C.-K."/>
            <person name="Kim J.S."/>
            <person name="Ahn B.O."/>
            <person name="Rhee S.Y."/>
            <person name="Sohng J.K."/>
        </authorList>
    </citation>
    <scope>NUCLEOTIDE SEQUENCE</scope>
    <source>
        <tissue evidence="1">Leaf</tissue>
    </source>
</reference>
<name>A0A834W807_9FABA</name>
<proteinExistence type="predicted"/>
<sequence>MTAGTFQHVQYHSSITLNLNFLHPNASCRLQSSSNCHRLQEHCISAELDLLHEDAVTNAIPISDKSTNHATSTVTKSASQIWYIATASQHHCSWLQEDPATPNHSKKAKASLISITLLCKASIVGKMSRQTLHRKTL</sequence>